<keyword evidence="3" id="KW-1133">Transmembrane helix</keyword>
<dbReference type="Pfam" id="PF09479">
    <property type="entry name" value="Flg_new"/>
    <property type="match status" value="1"/>
</dbReference>
<keyword evidence="3" id="KW-0472">Membrane</keyword>
<comment type="caution">
    <text evidence="4">The sequence shown here is derived from an EMBL/GenBank/DDBJ whole genome shotgun (WGS) entry which is preliminary data.</text>
</comment>
<dbReference type="NCBIfam" id="TIGR02543">
    <property type="entry name" value="List_Bact_rpt"/>
    <property type="match status" value="1"/>
</dbReference>
<comment type="subcellular location">
    <subcellularLocation>
        <location evidence="1">Cell envelope</location>
    </subcellularLocation>
</comment>
<feature type="region of interest" description="Disordered" evidence="2">
    <location>
        <begin position="82"/>
        <end position="122"/>
    </location>
</feature>
<keyword evidence="3" id="KW-0812">Transmembrane</keyword>
<dbReference type="GO" id="GO:0030313">
    <property type="term" value="C:cell envelope"/>
    <property type="evidence" value="ECO:0007669"/>
    <property type="project" value="UniProtKB-SubCell"/>
</dbReference>
<gene>
    <name evidence="4" type="ORF">DMP09_03095</name>
</gene>
<feature type="region of interest" description="Disordered" evidence="2">
    <location>
        <begin position="561"/>
        <end position="584"/>
    </location>
</feature>
<organism evidence="4 5">
    <name type="scientific">Eggerthella sinensis</name>
    <dbReference type="NCBI Taxonomy" id="242230"/>
    <lineage>
        <taxon>Bacteria</taxon>
        <taxon>Bacillati</taxon>
        <taxon>Actinomycetota</taxon>
        <taxon>Coriobacteriia</taxon>
        <taxon>Eggerthellales</taxon>
        <taxon>Eggerthellaceae</taxon>
        <taxon>Eggerthella</taxon>
    </lineage>
</organism>
<evidence type="ECO:0000256" key="3">
    <source>
        <dbReference type="SAM" id="Phobius"/>
    </source>
</evidence>
<evidence type="ECO:0000256" key="2">
    <source>
        <dbReference type="SAM" id="MobiDB-lite"/>
    </source>
</evidence>
<proteinExistence type="predicted"/>
<evidence type="ECO:0000313" key="4">
    <source>
        <dbReference type="EMBL" id="RNM42741.1"/>
    </source>
</evidence>
<dbReference type="Gene3D" id="2.60.40.4270">
    <property type="entry name" value="Listeria-Bacteroides repeat domain"/>
    <property type="match status" value="1"/>
</dbReference>
<evidence type="ECO:0000313" key="5">
    <source>
        <dbReference type="Proteomes" id="UP000270112"/>
    </source>
</evidence>
<sequence length="767" mass="81111">MNHCKAGHDLPRGGGAHLIHRDFKASAFRIAVAVLLCCGLMLPTFSPSAKAFAEGTDSEITVPVDNEATDGVVDETAVAPEAEEVATTPEPEATNEGDVRSAAAPVADTLPAGPTISDDSISLRASSSSSTVSLDLESVPEGWGDKITGVKVAVVKDGVAGTPESLDKSQYAYDSYEWRGSTYYSIDFTRTSEKPVFTTDASDGSVKVDATNPNKLIRTYQVTVSAEGYADVQKTIEAYTQHVADGSFVLRVLDENGKVLEAKTFDAQAMQDGLVFQNGSSSCGHTGVRTFSGYGVSLSSLVSQLSTEVGAGDSVKFRVTDGTPPDYYSRWNKVWDYEELFCERYFLDSVYTDAAVKQAFIDAASQEASDAPENTAFRRAAAEATVKAGTTIDAMLSTGYQETMLDSENIASITSAPTASSVNIDKLVGKENMYRFIFGLRMVGDPMTVSFDTGDGTSVASQNVNGNLMTILPEDENTTMNSVYWAMGIDIVKDTHEAGVQRTNTVSQPENPTREGYTFGGWYTDEACTAGHEFDFSSPVSADVAEDGDTNVTLYAKWIENGSQGGTDPEPEQPTAGTKTDAATGVTASGTVLGTDGAAKDAQLKVSELATTSDRYKELKKTYAPANNLLTKVFDVTLQDANGAVITDLGADGLSISFPVGAQYNGKPGTVIHLHKNADGTVTEQRSADGQKVVDGMLTITGVKNFSEFVVMVNDDTTQAAATPTAAKTLTKTGDGIPVAPIAGLAGAGILLAAACLIMMRRKNAQR</sequence>
<protein>
    <submittedName>
        <fullName evidence="4">Uncharacterized protein</fullName>
    </submittedName>
</protein>
<dbReference type="Proteomes" id="UP000270112">
    <property type="component" value="Unassembled WGS sequence"/>
</dbReference>
<dbReference type="AlphaFoldDB" id="A0A3N0J0H0"/>
<dbReference type="InterPro" id="IPR013378">
    <property type="entry name" value="InlB-like_B-rpt"/>
</dbReference>
<name>A0A3N0J0H0_9ACTN</name>
<accession>A0A3N0J0H0</accession>
<reference evidence="5" key="1">
    <citation type="submission" date="2018-05" db="EMBL/GenBank/DDBJ databases">
        <title>Genome Sequencing of selected type strains of the family Eggerthellaceae.</title>
        <authorList>
            <person name="Danylec N."/>
            <person name="Stoll D.A."/>
            <person name="Doetsch A."/>
            <person name="Huch M."/>
        </authorList>
    </citation>
    <scope>NUCLEOTIDE SEQUENCE [LARGE SCALE GENOMIC DNA]</scope>
    <source>
        <strain evidence="5">DSM 16107</strain>
    </source>
</reference>
<feature type="transmembrane region" description="Helical" evidence="3">
    <location>
        <begin position="739"/>
        <end position="760"/>
    </location>
</feature>
<feature type="compositionally biased region" description="Low complexity" evidence="2">
    <location>
        <begin position="82"/>
        <end position="94"/>
    </location>
</feature>
<dbReference type="InterPro" id="IPR042229">
    <property type="entry name" value="Listeria/Bacterioides_rpt_sf"/>
</dbReference>
<evidence type="ECO:0000256" key="1">
    <source>
        <dbReference type="ARBA" id="ARBA00004196"/>
    </source>
</evidence>
<dbReference type="EMBL" id="QICC01000007">
    <property type="protein sequence ID" value="RNM42741.1"/>
    <property type="molecule type" value="Genomic_DNA"/>
</dbReference>